<feature type="transmembrane region" description="Helical" evidence="2">
    <location>
        <begin position="14"/>
        <end position="31"/>
    </location>
</feature>
<keyword evidence="2" id="KW-0472">Membrane</keyword>
<sequence length="68" mass="7881">MNETSLLRELADNWLLVGMFSLFVIAILWAFRPGSRAVHQETSNIPFRNEDYPASRQDRSSQTEELQP</sequence>
<feature type="compositionally biased region" description="Basic and acidic residues" evidence="1">
    <location>
        <begin position="48"/>
        <end position="62"/>
    </location>
</feature>
<keyword evidence="4" id="KW-1185">Reference proteome</keyword>
<evidence type="ECO:0000313" key="4">
    <source>
        <dbReference type="Proteomes" id="UP000198926"/>
    </source>
</evidence>
<feature type="region of interest" description="Disordered" evidence="1">
    <location>
        <begin position="42"/>
        <end position="68"/>
    </location>
</feature>
<dbReference type="RefSeq" id="WP_090210085.1">
    <property type="nucleotide sequence ID" value="NZ_FOZM01000003.1"/>
</dbReference>
<dbReference type="AlphaFoldDB" id="A0A1I6N1P7"/>
<organism evidence="3 4">
    <name type="scientific">Yoonia litorea</name>
    <dbReference type="NCBI Taxonomy" id="1123755"/>
    <lineage>
        <taxon>Bacteria</taxon>
        <taxon>Pseudomonadati</taxon>
        <taxon>Pseudomonadota</taxon>
        <taxon>Alphaproteobacteria</taxon>
        <taxon>Rhodobacterales</taxon>
        <taxon>Paracoccaceae</taxon>
        <taxon>Yoonia</taxon>
    </lineage>
</organism>
<keyword evidence="2" id="KW-1133">Transmembrane helix</keyword>
<dbReference type="Pfam" id="PF05545">
    <property type="entry name" value="FixQ"/>
    <property type="match status" value="1"/>
</dbReference>
<dbReference type="CDD" id="cd01324">
    <property type="entry name" value="cbb3_Oxidase_CcoQ"/>
    <property type="match status" value="1"/>
</dbReference>
<reference evidence="3 4" key="1">
    <citation type="submission" date="2016-10" db="EMBL/GenBank/DDBJ databases">
        <authorList>
            <person name="de Groot N.N."/>
        </authorList>
    </citation>
    <scope>NUCLEOTIDE SEQUENCE [LARGE SCALE GENOMIC DNA]</scope>
    <source>
        <strain evidence="3 4">DSM 29433</strain>
    </source>
</reference>
<dbReference type="OrthoDB" id="9801588at2"/>
<dbReference type="EMBL" id="FOZM01000003">
    <property type="protein sequence ID" value="SFS21834.1"/>
    <property type="molecule type" value="Genomic_DNA"/>
</dbReference>
<name>A0A1I6N1P7_9RHOB</name>
<proteinExistence type="predicted"/>
<dbReference type="STRING" id="1123755.SAMN05444714_2967"/>
<dbReference type="InterPro" id="IPR008621">
    <property type="entry name" value="Cbb3-typ_cyt_oxidase_comp"/>
</dbReference>
<evidence type="ECO:0000256" key="2">
    <source>
        <dbReference type="SAM" id="Phobius"/>
    </source>
</evidence>
<accession>A0A1I6N1P7</accession>
<protein>
    <submittedName>
        <fullName evidence="3">Cytochrome c oxidase cbb3-type subunit 4</fullName>
    </submittedName>
</protein>
<keyword evidence="2" id="KW-0812">Transmembrane</keyword>
<evidence type="ECO:0000313" key="3">
    <source>
        <dbReference type="EMBL" id="SFS21834.1"/>
    </source>
</evidence>
<evidence type="ECO:0000256" key="1">
    <source>
        <dbReference type="SAM" id="MobiDB-lite"/>
    </source>
</evidence>
<dbReference type="Proteomes" id="UP000198926">
    <property type="component" value="Unassembled WGS sequence"/>
</dbReference>
<gene>
    <name evidence="3" type="ORF">SAMN05444714_2967</name>
</gene>